<dbReference type="AlphaFoldDB" id="G0V2U7"/>
<dbReference type="PANTHER" id="PTHR10367">
    <property type="entry name" value="MRNA-CAPPING ENZYME"/>
    <property type="match status" value="1"/>
</dbReference>
<dbReference type="SUPFAM" id="SSF52540">
    <property type="entry name" value="P-loop containing nucleoside triphosphate hydrolases"/>
    <property type="match status" value="1"/>
</dbReference>
<dbReference type="InterPro" id="IPR012310">
    <property type="entry name" value="DNA_ligase_ATP-dep_cent"/>
</dbReference>
<organism evidence="2">
    <name type="scientific">Trypanosoma congolense (strain IL3000)</name>
    <dbReference type="NCBI Taxonomy" id="1068625"/>
    <lineage>
        <taxon>Eukaryota</taxon>
        <taxon>Discoba</taxon>
        <taxon>Euglenozoa</taxon>
        <taxon>Kinetoplastea</taxon>
        <taxon>Metakinetoplastina</taxon>
        <taxon>Trypanosomatida</taxon>
        <taxon>Trypanosomatidae</taxon>
        <taxon>Trypanosoma</taxon>
        <taxon>Nannomonas</taxon>
    </lineage>
</organism>
<dbReference type="GO" id="GO:0004484">
    <property type="term" value="F:mRNA guanylyltransferase activity"/>
    <property type="evidence" value="ECO:0007669"/>
    <property type="project" value="TreeGrafter"/>
</dbReference>
<gene>
    <name evidence="2" type="ORF">TCIL3000_11_14860</name>
</gene>
<dbReference type="SUPFAM" id="SSF50249">
    <property type="entry name" value="Nucleic acid-binding proteins"/>
    <property type="match status" value="1"/>
</dbReference>
<dbReference type="GO" id="GO:0006281">
    <property type="term" value="P:DNA repair"/>
    <property type="evidence" value="ECO:0007669"/>
    <property type="project" value="InterPro"/>
</dbReference>
<dbReference type="GO" id="GO:0006310">
    <property type="term" value="P:DNA recombination"/>
    <property type="evidence" value="ECO:0007669"/>
    <property type="project" value="InterPro"/>
</dbReference>
<dbReference type="InterPro" id="IPR051029">
    <property type="entry name" value="mRNA_Capping_Enz/RNA_Phosphat"/>
</dbReference>
<dbReference type="PANTHER" id="PTHR10367:SF17">
    <property type="entry name" value="MRNA-CAPPING ENZYME"/>
    <property type="match status" value="1"/>
</dbReference>
<accession>G0V2U7</accession>
<dbReference type="InterPro" id="IPR012340">
    <property type="entry name" value="NA-bd_OB-fold"/>
</dbReference>
<proteinExistence type="predicted"/>
<dbReference type="Gene3D" id="3.30.470.30">
    <property type="entry name" value="DNA ligase/mRNA capping enzyme"/>
    <property type="match status" value="1"/>
</dbReference>
<dbReference type="Gene3D" id="2.40.50.140">
    <property type="entry name" value="Nucleic acid-binding proteins"/>
    <property type="match status" value="1"/>
</dbReference>
<evidence type="ECO:0000313" key="2">
    <source>
        <dbReference type="EMBL" id="CCC95969.1"/>
    </source>
</evidence>
<name>G0V2U7_TRYCI</name>
<sequence length="594" mass="66682">MEVTSELNTDAKEFFPTFLRKQPAATLISPESPVVFLIYGSRGTGKSTLAARLAVAYNLLCLSFDEFCSSSRKQPFVELRSTLKEHFGDGKERRYSGVVLDSFIANSEFEAFYVQSALSAVGLPVPFVFLLTIDPGLAVKRAGEQGDLFANRRRNAVEQRVQAISANTIYAPIGCLKTIRVSDGMTMDDVFDEMNALIATQLPPNRAAIKLPQAAKKEESGMELIEKYETYVELANDVHTAIGNIKGRRDSAPLSAVGAQLDRTYFSFSHKKLRSQLATMHVTLKVDGHRLLLVKHTKYGYIGFPSAFTHCYDFNDLFQGVEMSPKAYTGCMRWMSENFEDLPVDFLLDTEIVVHDGKPTLYVIDFIYFWGLDAKRIPFEKRLKLLLEYFASVTQPSRAICMKDYVPVNKVRTLVEAMKKWNDSPIDGLIFQHNGTYRFGFDKFLVKWKPADLCTVDFRLGNGRLEGGMHVFDLFVTDDHGEGGGFREVPFPGAFASLEATVVAANALQDGMIVEMTFVGRRLARKMANCNGATDITQWNFRNMRNDKPSPNKYSVVSRIIELDHLNLEELVDLCEKIPFYGSTQGVTDAVESK</sequence>
<feature type="domain" description="ATP-dependent DNA ligase family profile" evidence="1">
    <location>
        <begin position="361"/>
        <end position="483"/>
    </location>
</feature>
<dbReference type="PROSITE" id="PS50160">
    <property type="entry name" value="DNA_LIGASE_A3"/>
    <property type="match status" value="1"/>
</dbReference>
<dbReference type="GO" id="GO:0006370">
    <property type="term" value="P:7-methylguanosine mRNA capping"/>
    <property type="evidence" value="ECO:0007669"/>
    <property type="project" value="TreeGrafter"/>
</dbReference>
<dbReference type="GO" id="GO:0005524">
    <property type="term" value="F:ATP binding"/>
    <property type="evidence" value="ECO:0007669"/>
    <property type="project" value="InterPro"/>
</dbReference>
<dbReference type="GO" id="GO:0003910">
    <property type="term" value="F:DNA ligase (ATP) activity"/>
    <property type="evidence" value="ECO:0007669"/>
    <property type="project" value="InterPro"/>
</dbReference>
<dbReference type="InterPro" id="IPR027417">
    <property type="entry name" value="P-loop_NTPase"/>
</dbReference>
<protein>
    <submittedName>
        <fullName evidence="2">Uncharacterized protein TCIL3000_11_14860</fullName>
    </submittedName>
</protein>
<dbReference type="SUPFAM" id="SSF56091">
    <property type="entry name" value="DNA ligase/mRNA capping enzyme, catalytic domain"/>
    <property type="match status" value="1"/>
</dbReference>
<evidence type="ECO:0000259" key="1">
    <source>
        <dbReference type="PROSITE" id="PS50160"/>
    </source>
</evidence>
<dbReference type="Gene3D" id="3.40.50.300">
    <property type="entry name" value="P-loop containing nucleotide triphosphate hydrolases"/>
    <property type="match status" value="1"/>
</dbReference>
<dbReference type="EMBL" id="HE575324">
    <property type="protein sequence ID" value="CCC95969.1"/>
    <property type="molecule type" value="Genomic_DNA"/>
</dbReference>
<reference evidence="2" key="1">
    <citation type="journal article" date="2012" name="Proc. Natl. Acad. Sci. U.S.A.">
        <title>Antigenic diversity is generated by distinct evolutionary mechanisms in African trypanosome species.</title>
        <authorList>
            <person name="Jackson A.P."/>
            <person name="Berry A."/>
            <person name="Aslett M."/>
            <person name="Allison H.C."/>
            <person name="Burton P."/>
            <person name="Vavrova-Anderson J."/>
            <person name="Brown R."/>
            <person name="Browne H."/>
            <person name="Corton N."/>
            <person name="Hauser H."/>
            <person name="Gamble J."/>
            <person name="Gilderthorp R."/>
            <person name="Marcello L."/>
            <person name="McQuillan J."/>
            <person name="Otto T.D."/>
            <person name="Quail M.A."/>
            <person name="Sanders M.J."/>
            <person name="van Tonder A."/>
            <person name="Ginger M.L."/>
            <person name="Field M.C."/>
            <person name="Barry J.D."/>
            <person name="Hertz-Fowler C."/>
            <person name="Berriman M."/>
        </authorList>
    </citation>
    <scope>NUCLEOTIDE SEQUENCE</scope>
    <source>
        <strain evidence="2">IL3000</strain>
    </source>
</reference>
<dbReference type="VEuPathDB" id="TriTrypDB:TcIL3000.11.14860"/>